<reference evidence="2 3" key="1">
    <citation type="submission" date="2019-02" db="EMBL/GenBank/DDBJ databases">
        <title>The draft genome of Acinetobacter halotolerans strain JCM 31009.</title>
        <authorList>
            <person name="Qin J."/>
            <person name="Feng Y."/>
            <person name="Nemec A."/>
            <person name="Zong Z."/>
        </authorList>
    </citation>
    <scope>NUCLEOTIDE SEQUENCE [LARGE SCALE GENOMIC DNA]</scope>
    <source>
        <strain evidence="2 3">JCM 31009</strain>
    </source>
</reference>
<dbReference type="InterPro" id="IPR007298">
    <property type="entry name" value="Cu-R_lipoprotein_NlpE"/>
</dbReference>
<dbReference type="AlphaFoldDB" id="A0A4Q6XJB5"/>
<dbReference type="Pfam" id="PF04170">
    <property type="entry name" value="NlpE"/>
    <property type="match status" value="1"/>
</dbReference>
<dbReference type="Gene3D" id="2.40.128.640">
    <property type="match status" value="1"/>
</dbReference>
<evidence type="ECO:0000256" key="1">
    <source>
        <dbReference type="SAM" id="MobiDB-lite"/>
    </source>
</evidence>
<gene>
    <name evidence="2" type="ORF">EXE30_03230</name>
</gene>
<dbReference type="Proteomes" id="UP000292110">
    <property type="component" value="Unassembled WGS sequence"/>
</dbReference>
<keyword evidence="3" id="KW-1185">Reference proteome</keyword>
<dbReference type="EMBL" id="SGIM01000002">
    <property type="protein sequence ID" value="RZF55835.1"/>
    <property type="molecule type" value="Genomic_DNA"/>
</dbReference>
<sequence>MKKSIIAISLTSLFLVACNKSETPKDDHSTPPAVTTEATSEPMIDHEHTAENSLDWNGTYKGVLPCADCEGIETKLELNSDKTFELEETYLGKGDGKAFESKGNFKFDSNNTSIIELDKAGDSRKYFVAEGYLKALDLEGNEITGALADKYQLKKEAE</sequence>
<name>A0A4Q6XJB5_9GAMM</name>
<evidence type="ECO:0000313" key="2">
    <source>
        <dbReference type="EMBL" id="RZF55835.1"/>
    </source>
</evidence>
<evidence type="ECO:0000313" key="3">
    <source>
        <dbReference type="Proteomes" id="UP000292110"/>
    </source>
</evidence>
<feature type="region of interest" description="Disordered" evidence="1">
    <location>
        <begin position="21"/>
        <end position="45"/>
    </location>
</feature>
<accession>A0A4Q6XJB5</accession>
<proteinExistence type="predicted"/>
<dbReference type="PROSITE" id="PS51257">
    <property type="entry name" value="PROKAR_LIPOPROTEIN"/>
    <property type="match status" value="1"/>
</dbReference>
<comment type="caution">
    <text evidence="2">The sequence shown here is derived from an EMBL/GenBank/DDBJ whole genome shotgun (WGS) entry which is preliminary data.</text>
</comment>
<organism evidence="2 3">
    <name type="scientific">Acinetobacter halotolerans</name>
    <dbReference type="NCBI Taxonomy" id="1752076"/>
    <lineage>
        <taxon>Bacteria</taxon>
        <taxon>Pseudomonadati</taxon>
        <taxon>Pseudomonadota</taxon>
        <taxon>Gammaproteobacteria</taxon>
        <taxon>Moraxellales</taxon>
        <taxon>Moraxellaceae</taxon>
        <taxon>Acinetobacter</taxon>
    </lineage>
</organism>
<dbReference type="RefSeq" id="WP_130161173.1">
    <property type="nucleotide sequence ID" value="NZ_SGIM01000002.1"/>
</dbReference>
<protein>
    <submittedName>
        <fullName evidence="2">Copper resistance protein NlpE</fullName>
    </submittedName>
</protein>